<dbReference type="OMA" id="YIDVTFP"/>
<accession>A0A4W3IF74</accession>
<dbReference type="PANTHER" id="PTHR34645:SF1">
    <property type="entry name" value="GENE 136-RELATED"/>
    <property type="match status" value="1"/>
</dbReference>
<reference evidence="3" key="1">
    <citation type="journal article" date="2006" name="Science">
        <title>Ancient noncoding elements conserved in the human genome.</title>
        <authorList>
            <person name="Venkatesh B."/>
            <person name="Kirkness E.F."/>
            <person name="Loh Y.H."/>
            <person name="Halpern A.L."/>
            <person name="Lee A.P."/>
            <person name="Johnson J."/>
            <person name="Dandona N."/>
            <person name="Viswanathan L.D."/>
            <person name="Tay A."/>
            <person name="Venter J.C."/>
            <person name="Strausberg R.L."/>
            <person name="Brenner S."/>
        </authorList>
    </citation>
    <scope>NUCLEOTIDE SEQUENCE [LARGE SCALE GENOMIC DNA]</scope>
</reference>
<keyword evidence="1" id="KW-0175">Coiled coil</keyword>
<keyword evidence="3" id="KW-1185">Reference proteome</keyword>
<dbReference type="Ensembl" id="ENSCMIT00000029360.1">
    <property type="protein sequence ID" value="ENSCMIP00000028899.1"/>
    <property type="gene ID" value="ENSCMIG00000012525.1"/>
</dbReference>
<evidence type="ECO:0000313" key="2">
    <source>
        <dbReference type="Ensembl" id="ENSCMIP00000028899.1"/>
    </source>
</evidence>
<dbReference type="PANTHER" id="PTHR34645">
    <property type="entry name" value="SIMILAR TO HYPOTHETICAL PROTEIN"/>
    <property type="match status" value="1"/>
</dbReference>
<evidence type="ECO:0000313" key="3">
    <source>
        <dbReference type="Proteomes" id="UP000314986"/>
    </source>
</evidence>
<reference evidence="3" key="3">
    <citation type="journal article" date="2014" name="Nature">
        <title>Elephant shark genome provides unique insights into gnathostome evolution.</title>
        <authorList>
            <consortium name="International Elephant Shark Genome Sequencing Consortium"/>
            <person name="Venkatesh B."/>
            <person name="Lee A.P."/>
            <person name="Ravi V."/>
            <person name="Maurya A.K."/>
            <person name="Lian M.M."/>
            <person name="Swann J.B."/>
            <person name="Ohta Y."/>
            <person name="Flajnik M.F."/>
            <person name="Sutoh Y."/>
            <person name="Kasahara M."/>
            <person name="Hoon S."/>
            <person name="Gangu V."/>
            <person name="Roy S.W."/>
            <person name="Irimia M."/>
            <person name="Korzh V."/>
            <person name="Kondrychyn I."/>
            <person name="Lim Z.W."/>
            <person name="Tay B.H."/>
            <person name="Tohari S."/>
            <person name="Kong K.W."/>
            <person name="Ho S."/>
            <person name="Lorente-Galdos B."/>
            <person name="Quilez J."/>
            <person name="Marques-Bonet T."/>
            <person name="Raney B.J."/>
            <person name="Ingham P.W."/>
            <person name="Tay A."/>
            <person name="Hillier L.W."/>
            <person name="Minx P."/>
            <person name="Boehm T."/>
            <person name="Wilson R.K."/>
            <person name="Brenner S."/>
            <person name="Warren W.C."/>
        </authorList>
    </citation>
    <scope>NUCLEOTIDE SEQUENCE [LARGE SCALE GENOMIC DNA]</scope>
</reference>
<name>A0A4W3IF74_CALMI</name>
<reference evidence="3" key="2">
    <citation type="journal article" date="2007" name="PLoS Biol.">
        <title>Survey sequencing and comparative analysis of the elephant shark (Callorhinchus milii) genome.</title>
        <authorList>
            <person name="Venkatesh B."/>
            <person name="Kirkness E.F."/>
            <person name="Loh Y.H."/>
            <person name="Halpern A.L."/>
            <person name="Lee A.P."/>
            <person name="Johnson J."/>
            <person name="Dandona N."/>
            <person name="Viswanathan L.D."/>
            <person name="Tay A."/>
            <person name="Venter J.C."/>
            <person name="Strausberg R.L."/>
            <person name="Brenner S."/>
        </authorList>
    </citation>
    <scope>NUCLEOTIDE SEQUENCE [LARGE SCALE GENOMIC DNA]</scope>
</reference>
<protein>
    <submittedName>
        <fullName evidence="2">Uncharacterized protein</fullName>
    </submittedName>
</protein>
<sequence>MKQHLLEELKREREAANERLSHEIDRTLRKCAREKERAVDQARLEEMNIATQALENQNKEFMEKIATEITVARSEEKKLAEEPIKELQVRHKSEIDQLKRIMCDKDANLQEVFEQVETMTVLEMDLESELRKTREAFQDYINLTFPKLAPGQADFILPSRPMCRDSTITFCSCKPPRKQE</sequence>
<organism evidence="2 3">
    <name type="scientific">Callorhinchus milii</name>
    <name type="common">Ghost shark</name>
    <dbReference type="NCBI Taxonomy" id="7868"/>
    <lineage>
        <taxon>Eukaryota</taxon>
        <taxon>Metazoa</taxon>
        <taxon>Chordata</taxon>
        <taxon>Craniata</taxon>
        <taxon>Vertebrata</taxon>
        <taxon>Chondrichthyes</taxon>
        <taxon>Holocephali</taxon>
        <taxon>Chimaeriformes</taxon>
        <taxon>Callorhinchidae</taxon>
        <taxon>Callorhinchus</taxon>
    </lineage>
</organism>
<dbReference type="Proteomes" id="UP000314986">
    <property type="component" value="Unassembled WGS sequence"/>
</dbReference>
<reference evidence="2" key="5">
    <citation type="submission" date="2025-09" db="UniProtKB">
        <authorList>
            <consortium name="Ensembl"/>
        </authorList>
    </citation>
    <scope>IDENTIFICATION</scope>
</reference>
<evidence type="ECO:0000256" key="1">
    <source>
        <dbReference type="SAM" id="Coils"/>
    </source>
</evidence>
<dbReference type="InterPro" id="IPR038927">
    <property type="entry name" value="C6orf163"/>
</dbReference>
<reference evidence="2" key="4">
    <citation type="submission" date="2025-08" db="UniProtKB">
        <authorList>
            <consortium name="Ensembl"/>
        </authorList>
    </citation>
    <scope>IDENTIFICATION</scope>
</reference>
<dbReference type="AlphaFoldDB" id="A0A4W3IF74"/>
<dbReference type="InParanoid" id="A0A4W3IF74"/>
<proteinExistence type="predicted"/>
<feature type="coiled-coil region" evidence="1">
    <location>
        <begin position="6"/>
        <end position="64"/>
    </location>
</feature>